<feature type="binding site" evidence="10">
    <location>
        <position position="92"/>
    </location>
    <ligand>
        <name>Fe cation</name>
        <dbReference type="ChEBI" id="CHEBI:24875"/>
    </ligand>
</feature>
<evidence type="ECO:0000256" key="9">
    <source>
        <dbReference type="PIRSR" id="PIRSR602481-1"/>
    </source>
</evidence>
<evidence type="ECO:0000313" key="12">
    <source>
        <dbReference type="Proteomes" id="UP000824231"/>
    </source>
</evidence>
<dbReference type="Proteomes" id="UP000824231">
    <property type="component" value="Unassembled WGS sequence"/>
</dbReference>
<comment type="cofactor">
    <cofactor evidence="9">
        <name>Zn(2+)</name>
        <dbReference type="ChEBI" id="CHEBI:29105"/>
    </cofactor>
    <text evidence="9">Binds 1 zinc ion per subunit.</text>
</comment>
<dbReference type="Gene3D" id="3.30.1490.190">
    <property type="match status" value="1"/>
</dbReference>
<evidence type="ECO:0000256" key="8">
    <source>
        <dbReference type="ARBA" id="ARBA00023163"/>
    </source>
</evidence>
<accession>A0A9D2AJN9</accession>
<keyword evidence="4" id="KW-0678">Repressor</keyword>
<dbReference type="AlphaFoldDB" id="A0A9D2AJN9"/>
<feature type="binding site" evidence="9">
    <location>
        <position position="98"/>
    </location>
    <ligand>
        <name>Zn(2+)</name>
        <dbReference type="ChEBI" id="CHEBI:29105"/>
    </ligand>
</feature>
<evidence type="ECO:0000256" key="4">
    <source>
        <dbReference type="ARBA" id="ARBA00022491"/>
    </source>
</evidence>
<dbReference type="CDD" id="cd07153">
    <property type="entry name" value="Fur_like"/>
    <property type="match status" value="1"/>
</dbReference>
<reference evidence="11" key="1">
    <citation type="journal article" date="2021" name="PeerJ">
        <title>Extensive microbial diversity within the chicken gut microbiome revealed by metagenomics and culture.</title>
        <authorList>
            <person name="Gilroy R."/>
            <person name="Ravi A."/>
            <person name="Getino M."/>
            <person name="Pursley I."/>
            <person name="Horton D.L."/>
            <person name="Alikhan N.F."/>
            <person name="Baker D."/>
            <person name="Gharbi K."/>
            <person name="Hall N."/>
            <person name="Watson M."/>
            <person name="Adriaenssens E.M."/>
            <person name="Foster-Nyarko E."/>
            <person name="Jarju S."/>
            <person name="Secka A."/>
            <person name="Antonio M."/>
            <person name="Oren A."/>
            <person name="Chaudhuri R.R."/>
            <person name="La Ragione R."/>
            <person name="Hildebrand F."/>
            <person name="Pallen M.J."/>
        </authorList>
    </citation>
    <scope>NUCLEOTIDE SEQUENCE</scope>
    <source>
        <strain evidence="11">ChiSxjej3B15-572</strain>
    </source>
</reference>
<dbReference type="EMBL" id="DXFH01000001">
    <property type="protein sequence ID" value="HIX34953.1"/>
    <property type="molecule type" value="Genomic_DNA"/>
</dbReference>
<evidence type="ECO:0000256" key="7">
    <source>
        <dbReference type="ARBA" id="ARBA00023125"/>
    </source>
</evidence>
<dbReference type="GO" id="GO:0000976">
    <property type="term" value="F:transcription cis-regulatory region binding"/>
    <property type="evidence" value="ECO:0007669"/>
    <property type="project" value="TreeGrafter"/>
</dbReference>
<dbReference type="GO" id="GO:0008270">
    <property type="term" value="F:zinc ion binding"/>
    <property type="evidence" value="ECO:0007669"/>
    <property type="project" value="TreeGrafter"/>
</dbReference>
<reference evidence="11" key="2">
    <citation type="submission" date="2021-04" db="EMBL/GenBank/DDBJ databases">
        <authorList>
            <person name="Gilroy R."/>
        </authorList>
    </citation>
    <scope>NUCLEOTIDE SEQUENCE</scope>
    <source>
        <strain evidence="11">ChiSxjej3B15-572</strain>
    </source>
</reference>
<feature type="binding site" evidence="9">
    <location>
        <position position="140"/>
    </location>
    <ligand>
        <name>Zn(2+)</name>
        <dbReference type="ChEBI" id="CHEBI:29105"/>
    </ligand>
</feature>
<keyword evidence="6" id="KW-0805">Transcription regulation</keyword>
<dbReference type="InterPro" id="IPR043135">
    <property type="entry name" value="Fur_C"/>
</dbReference>
<feature type="binding site" evidence="9">
    <location>
        <position position="137"/>
    </location>
    <ligand>
        <name>Zn(2+)</name>
        <dbReference type="ChEBI" id="CHEBI:29105"/>
    </ligand>
</feature>
<keyword evidence="8" id="KW-0804">Transcription</keyword>
<feature type="binding site" evidence="10">
    <location>
        <position position="129"/>
    </location>
    <ligand>
        <name>Fe cation</name>
        <dbReference type="ChEBI" id="CHEBI:24875"/>
    </ligand>
</feature>
<comment type="caution">
    <text evidence="11">The sequence shown here is derived from an EMBL/GenBank/DDBJ whole genome shotgun (WGS) entry which is preliminary data.</text>
</comment>
<proteinExistence type="inferred from homology"/>
<dbReference type="PANTHER" id="PTHR33202">
    <property type="entry name" value="ZINC UPTAKE REGULATION PROTEIN"/>
    <property type="match status" value="1"/>
</dbReference>
<evidence type="ECO:0000256" key="5">
    <source>
        <dbReference type="ARBA" id="ARBA00022833"/>
    </source>
</evidence>
<dbReference type="GO" id="GO:0005737">
    <property type="term" value="C:cytoplasm"/>
    <property type="evidence" value="ECO:0007669"/>
    <property type="project" value="UniProtKB-SubCell"/>
</dbReference>
<protein>
    <submittedName>
        <fullName evidence="11">Transcriptional repressor</fullName>
    </submittedName>
</protein>
<dbReference type="InterPro" id="IPR036388">
    <property type="entry name" value="WH-like_DNA-bd_sf"/>
</dbReference>
<feature type="binding site" evidence="9">
    <location>
        <position position="101"/>
    </location>
    <ligand>
        <name>Zn(2+)</name>
        <dbReference type="ChEBI" id="CHEBI:29105"/>
    </ligand>
</feature>
<comment type="cofactor">
    <cofactor evidence="10">
        <name>Mn(2+)</name>
        <dbReference type="ChEBI" id="CHEBI:29035"/>
    </cofactor>
    <cofactor evidence="10">
        <name>Fe(2+)</name>
        <dbReference type="ChEBI" id="CHEBI:29033"/>
    </cofactor>
    <text evidence="10">Binds 1 Mn(2+) or Fe(2+) ion per subunit.</text>
</comment>
<dbReference type="GO" id="GO:1900376">
    <property type="term" value="P:regulation of secondary metabolite biosynthetic process"/>
    <property type="evidence" value="ECO:0007669"/>
    <property type="project" value="TreeGrafter"/>
</dbReference>
<sequence length="148" mass="17199">MDALEKAKTMAKAHDMRWTQQREQLIKILQSSNKRYVAISEVDEQMRRLHHGVSHDTIYRNLKEFQELGIVEIARHSGGMVVKLSCDPAYQHHHHFICQRCGRVQEIKMPEGQMDYYQEQLPGAQITGHSFELYGICADCMQKIQAKS</sequence>
<name>A0A9D2AJN9_9LACO</name>
<dbReference type="SUPFAM" id="SSF46785">
    <property type="entry name" value="Winged helix' DNA-binding domain"/>
    <property type="match status" value="1"/>
</dbReference>
<dbReference type="GO" id="GO:0003700">
    <property type="term" value="F:DNA-binding transcription factor activity"/>
    <property type="evidence" value="ECO:0007669"/>
    <property type="project" value="InterPro"/>
</dbReference>
<evidence type="ECO:0000256" key="2">
    <source>
        <dbReference type="ARBA" id="ARBA00007957"/>
    </source>
</evidence>
<comment type="similarity">
    <text evidence="2">Belongs to the Fur family.</text>
</comment>
<keyword evidence="3" id="KW-0963">Cytoplasm</keyword>
<dbReference type="InterPro" id="IPR002481">
    <property type="entry name" value="FUR"/>
</dbReference>
<dbReference type="Gene3D" id="1.10.10.10">
    <property type="entry name" value="Winged helix-like DNA-binding domain superfamily/Winged helix DNA-binding domain"/>
    <property type="match status" value="1"/>
</dbReference>
<evidence type="ECO:0000256" key="6">
    <source>
        <dbReference type="ARBA" id="ARBA00023015"/>
    </source>
</evidence>
<evidence type="ECO:0000256" key="1">
    <source>
        <dbReference type="ARBA" id="ARBA00004496"/>
    </source>
</evidence>
<keyword evidence="7" id="KW-0238">DNA-binding</keyword>
<gene>
    <name evidence="11" type="ORF">H9856_00835</name>
</gene>
<keyword evidence="9" id="KW-0479">Metal-binding</keyword>
<dbReference type="GO" id="GO:0045892">
    <property type="term" value="P:negative regulation of DNA-templated transcription"/>
    <property type="evidence" value="ECO:0007669"/>
    <property type="project" value="TreeGrafter"/>
</dbReference>
<evidence type="ECO:0000256" key="3">
    <source>
        <dbReference type="ARBA" id="ARBA00022490"/>
    </source>
</evidence>
<dbReference type="PANTHER" id="PTHR33202:SF1">
    <property type="entry name" value="FERRIC UPTAKE REGULATION PROTEIN"/>
    <property type="match status" value="1"/>
</dbReference>
<evidence type="ECO:0000256" key="10">
    <source>
        <dbReference type="PIRSR" id="PIRSR602481-2"/>
    </source>
</evidence>
<dbReference type="Pfam" id="PF01475">
    <property type="entry name" value="FUR"/>
    <property type="match status" value="1"/>
</dbReference>
<keyword evidence="10" id="KW-0408">Iron</keyword>
<organism evidence="11 12">
    <name type="scientific">Candidatus Limosilactobacillus merdigallinarum</name>
    <dbReference type="NCBI Taxonomy" id="2838652"/>
    <lineage>
        <taxon>Bacteria</taxon>
        <taxon>Bacillati</taxon>
        <taxon>Bacillota</taxon>
        <taxon>Bacilli</taxon>
        <taxon>Lactobacillales</taxon>
        <taxon>Lactobacillaceae</taxon>
        <taxon>Limosilactobacillus</taxon>
    </lineage>
</organism>
<comment type="subcellular location">
    <subcellularLocation>
        <location evidence="1">Cytoplasm</location>
    </subcellularLocation>
</comment>
<evidence type="ECO:0000313" key="11">
    <source>
        <dbReference type="EMBL" id="HIX34953.1"/>
    </source>
</evidence>
<keyword evidence="5 9" id="KW-0862">Zinc</keyword>
<dbReference type="InterPro" id="IPR036390">
    <property type="entry name" value="WH_DNA-bd_sf"/>
</dbReference>